<reference evidence="14 15" key="1">
    <citation type="journal article" date="2019" name="Int. J. Syst. Evol. Microbiol.">
        <title>The Global Catalogue of Microorganisms (GCM) 10K type strain sequencing project: providing services to taxonomists for standard genome sequencing and annotation.</title>
        <authorList>
            <consortium name="The Broad Institute Genomics Platform"/>
            <consortium name="The Broad Institute Genome Sequencing Center for Infectious Disease"/>
            <person name="Wu L."/>
            <person name="Ma J."/>
        </authorList>
    </citation>
    <scope>NUCLEOTIDE SEQUENCE [LARGE SCALE GENOMIC DNA]</scope>
    <source>
        <strain evidence="14 15">JCM 15749</strain>
    </source>
</reference>
<dbReference type="Proteomes" id="UP001501480">
    <property type="component" value="Unassembled WGS sequence"/>
</dbReference>
<gene>
    <name evidence="10 14" type="primary">miaA</name>
    <name evidence="14" type="ORF">GCM10009821_19970</name>
</gene>
<protein>
    <recommendedName>
        <fullName evidence="10">tRNA dimethylallyltransferase</fullName>
        <ecNumber evidence="10">2.5.1.75</ecNumber>
    </recommendedName>
    <alternativeName>
        <fullName evidence="10">Dimethylallyl diphosphate:tRNA dimethylallyltransferase</fullName>
        <shortName evidence="10">DMAPP:tRNA dimethylallyltransferase</shortName>
        <shortName evidence="10">DMATase</shortName>
    </alternativeName>
    <alternativeName>
        <fullName evidence="10">Isopentenyl-diphosphate:tRNA isopentenyltransferase</fullName>
        <shortName evidence="10">IPP transferase</shortName>
        <shortName evidence="10">IPPT</shortName>
        <shortName evidence="10">IPTase</shortName>
    </alternativeName>
</protein>
<dbReference type="PANTHER" id="PTHR11088">
    <property type="entry name" value="TRNA DIMETHYLALLYLTRANSFERASE"/>
    <property type="match status" value="1"/>
</dbReference>
<keyword evidence="4 10" id="KW-0808">Transferase</keyword>
<feature type="binding site" evidence="10">
    <location>
        <begin position="14"/>
        <end position="19"/>
    </location>
    <ligand>
        <name>substrate</name>
    </ligand>
</feature>
<keyword evidence="7 10" id="KW-0067">ATP-binding</keyword>
<comment type="similarity">
    <text evidence="3 10 13">Belongs to the IPP transferase family.</text>
</comment>
<evidence type="ECO:0000256" key="11">
    <source>
        <dbReference type="RuleBase" id="RU003783"/>
    </source>
</evidence>
<sequence length="319" mass="34223">MESAVPLVVVVGPTASGKSRLAVELCLRLGGEVVNADALQLYRGMDIGTATTPPGERRGVPHHLIDVLDVAEAASVAAFQEQARAVVADCRGRGVVPVLVGGSSLYVRAVVDELDFPGTDPDVRARYAARLEAEGAEALHAELARVAPEAAAHILPSNGRRLVRALEVTEITGRPFRATMPPHRSVVGPVRMIGLDVPREVLDVRITERVDAMWEAGLLEEVRRLREQGLDDAPTAARALGYAQAAAQLDGELSEEQARATTARATSAFARRQDRLFRKDPRITWMPFDSPSLVEDAVAVVETNRLRGTDGSDQPGGRA</sequence>
<proteinExistence type="inferred from homology"/>
<evidence type="ECO:0000256" key="12">
    <source>
        <dbReference type="RuleBase" id="RU003784"/>
    </source>
</evidence>
<dbReference type="InterPro" id="IPR039657">
    <property type="entry name" value="Dimethylallyltransferase"/>
</dbReference>
<name>A0ABN2W0R2_9ACTN</name>
<dbReference type="EC" id="2.5.1.75" evidence="10"/>
<dbReference type="PANTHER" id="PTHR11088:SF60">
    <property type="entry name" value="TRNA DIMETHYLALLYLTRANSFERASE"/>
    <property type="match status" value="1"/>
</dbReference>
<keyword evidence="5 10" id="KW-0819">tRNA processing</keyword>
<comment type="cofactor">
    <cofactor evidence="1 10">
        <name>Mg(2+)</name>
        <dbReference type="ChEBI" id="CHEBI:18420"/>
    </cofactor>
</comment>
<evidence type="ECO:0000256" key="13">
    <source>
        <dbReference type="RuleBase" id="RU003785"/>
    </source>
</evidence>
<feature type="binding site" evidence="10">
    <location>
        <begin position="12"/>
        <end position="19"/>
    </location>
    <ligand>
        <name>ATP</name>
        <dbReference type="ChEBI" id="CHEBI:30616"/>
    </ligand>
</feature>
<dbReference type="Gene3D" id="3.40.50.300">
    <property type="entry name" value="P-loop containing nucleotide triphosphate hydrolases"/>
    <property type="match status" value="1"/>
</dbReference>
<keyword evidence="6 10" id="KW-0547">Nucleotide-binding</keyword>
<keyword evidence="15" id="KW-1185">Reference proteome</keyword>
<dbReference type="Pfam" id="PF01715">
    <property type="entry name" value="IPPT"/>
    <property type="match status" value="1"/>
</dbReference>
<dbReference type="SUPFAM" id="SSF52540">
    <property type="entry name" value="P-loop containing nucleoside triphosphate hydrolases"/>
    <property type="match status" value="1"/>
</dbReference>
<comment type="caution">
    <text evidence="14">The sequence shown here is derived from an EMBL/GenBank/DDBJ whole genome shotgun (WGS) entry which is preliminary data.</text>
</comment>
<evidence type="ECO:0000256" key="8">
    <source>
        <dbReference type="ARBA" id="ARBA00022842"/>
    </source>
</evidence>
<evidence type="ECO:0000256" key="2">
    <source>
        <dbReference type="ARBA" id="ARBA00003213"/>
    </source>
</evidence>
<dbReference type="HAMAP" id="MF_00185">
    <property type="entry name" value="IPP_trans"/>
    <property type="match status" value="1"/>
</dbReference>
<comment type="catalytic activity">
    <reaction evidence="9 10 11">
        <text>adenosine(37) in tRNA + dimethylallyl diphosphate = N(6)-dimethylallyladenosine(37) in tRNA + diphosphate</text>
        <dbReference type="Rhea" id="RHEA:26482"/>
        <dbReference type="Rhea" id="RHEA-COMP:10162"/>
        <dbReference type="Rhea" id="RHEA-COMP:10375"/>
        <dbReference type="ChEBI" id="CHEBI:33019"/>
        <dbReference type="ChEBI" id="CHEBI:57623"/>
        <dbReference type="ChEBI" id="CHEBI:74411"/>
        <dbReference type="ChEBI" id="CHEBI:74415"/>
        <dbReference type="EC" id="2.5.1.75"/>
    </reaction>
</comment>
<evidence type="ECO:0000256" key="7">
    <source>
        <dbReference type="ARBA" id="ARBA00022840"/>
    </source>
</evidence>
<dbReference type="InterPro" id="IPR018022">
    <property type="entry name" value="IPT"/>
</dbReference>
<dbReference type="NCBIfam" id="TIGR00174">
    <property type="entry name" value="miaA"/>
    <property type="match status" value="1"/>
</dbReference>
<evidence type="ECO:0000256" key="3">
    <source>
        <dbReference type="ARBA" id="ARBA00005842"/>
    </source>
</evidence>
<dbReference type="Gene3D" id="1.10.20.140">
    <property type="match status" value="1"/>
</dbReference>
<evidence type="ECO:0000256" key="10">
    <source>
        <dbReference type="HAMAP-Rule" id="MF_00185"/>
    </source>
</evidence>
<evidence type="ECO:0000256" key="9">
    <source>
        <dbReference type="ARBA" id="ARBA00049563"/>
    </source>
</evidence>
<evidence type="ECO:0000313" key="14">
    <source>
        <dbReference type="EMBL" id="GAA2079734.1"/>
    </source>
</evidence>
<comment type="caution">
    <text evidence="10">Lacks conserved residue(s) required for the propagation of feature annotation.</text>
</comment>
<comment type="subunit">
    <text evidence="10">Monomer.</text>
</comment>
<dbReference type="RefSeq" id="WP_344327560.1">
    <property type="nucleotide sequence ID" value="NZ_BAAAPY010000006.1"/>
</dbReference>
<keyword evidence="8 10" id="KW-0460">Magnesium</keyword>
<evidence type="ECO:0000256" key="6">
    <source>
        <dbReference type="ARBA" id="ARBA00022741"/>
    </source>
</evidence>
<evidence type="ECO:0000256" key="5">
    <source>
        <dbReference type="ARBA" id="ARBA00022694"/>
    </source>
</evidence>
<organism evidence="14 15">
    <name type="scientific">Aeromicrobium halocynthiae</name>
    <dbReference type="NCBI Taxonomy" id="560557"/>
    <lineage>
        <taxon>Bacteria</taxon>
        <taxon>Bacillati</taxon>
        <taxon>Actinomycetota</taxon>
        <taxon>Actinomycetes</taxon>
        <taxon>Propionibacteriales</taxon>
        <taxon>Nocardioidaceae</taxon>
        <taxon>Aeromicrobium</taxon>
    </lineage>
</organism>
<accession>A0ABN2W0R2</accession>
<feature type="site" description="Interaction with substrate tRNA" evidence="10">
    <location>
        <position position="103"/>
    </location>
</feature>
<comment type="function">
    <text evidence="2 10 12">Catalyzes the transfer of a dimethylallyl group onto the adenine at position 37 in tRNAs that read codons beginning with uridine, leading to the formation of N6-(dimethylallyl)adenosine (i(6)A).</text>
</comment>
<dbReference type="InterPro" id="IPR027417">
    <property type="entry name" value="P-loop_NTPase"/>
</dbReference>
<evidence type="ECO:0000256" key="1">
    <source>
        <dbReference type="ARBA" id="ARBA00001946"/>
    </source>
</evidence>
<evidence type="ECO:0000313" key="15">
    <source>
        <dbReference type="Proteomes" id="UP001501480"/>
    </source>
</evidence>
<evidence type="ECO:0000256" key="4">
    <source>
        <dbReference type="ARBA" id="ARBA00022679"/>
    </source>
</evidence>
<feature type="site" description="Interaction with substrate tRNA" evidence="10">
    <location>
        <position position="124"/>
    </location>
</feature>
<dbReference type="EMBL" id="BAAAPY010000006">
    <property type="protein sequence ID" value="GAA2079734.1"/>
    <property type="molecule type" value="Genomic_DNA"/>
</dbReference>